<dbReference type="EMBL" id="CAMXCT030003313">
    <property type="protein sequence ID" value="CAL4791002.1"/>
    <property type="molecule type" value="Genomic_DNA"/>
</dbReference>
<reference evidence="1" key="1">
    <citation type="submission" date="2022-10" db="EMBL/GenBank/DDBJ databases">
        <authorList>
            <person name="Chen Y."/>
            <person name="Dougan E. K."/>
            <person name="Chan C."/>
            <person name="Rhodes N."/>
            <person name="Thang M."/>
        </authorList>
    </citation>
    <scope>NUCLEOTIDE SEQUENCE</scope>
</reference>
<evidence type="ECO:0000313" key="1">
    <source>
        <dbReference type="EMBL" id="CAI4003690.1"/>
    </source>
</evidence>
<evidence type="ECO:0000313" key="2">
    <source>
        <dbReference type="EMBL" id="CAL4791002.1"/>
    </source>
</evidence>
<reference evidence="2 3" key="2">
    <citation type="submission" date="2024-05" db="EMBL/GenBank/DDBJ databases">
        <authorList>
            <person name="Chen Y."/>
            <person name="Shah S."/>
            <person name="Dougan E. K."/>
            <person name="Thang M."/>
            <person name="Chan C."/>
        </authorList>
    </citation>
    <scope>NUCLEOTIDE SEQUENCE [LARGE SCALE GENOMIC DNA]</scope>
</reference>
<keyword evidence="3" id="KW-1185">Reference proteome</keyword>
<gene>
    <name evidence="1" type="ORF">C1SCF055_LOCUS29537</name>
</gene>
<dbReference type="EMBL" id="CAMXCT020003313">
    <property type="protein sequence ID" value="CAL1157065.1"/>
    <property type="molecule type" value="Genomic_DNA"/>
</dbReference>
<organism evidence="1">
    <name type="scientific">Cladocopium goreaui</name>
    <dbReference type="NCBI Taxonomy" id="2562237"/>
    <lineage>
        <taxon>Eukaryota</taxon>
        <taxon>Sar</taxon>
        <taxon>Alveolata</taxon>
        <taxon>Dinophyceae</taxon>
        <taxon>Suessiales</taxon>
        <taxon>Symbiodiniaceae</taxon>
        <taxon>Cladocopium</taxon>
    </lineage>
</organism>
<dbReference type="OrthoDB" id="10391411at2759"/>
<sequence>MAQPQSALICTLSKPVVQNHDDARALVDEAMEGKENLIFKARRESWKSIYLCLTVPTTDKEFNAIVTKLKEAFTAVHVVEGAEFEARKKGDQDLRAKRCRQMEHLQAVDLSLVDRLLKLRGESGSQKSRRTDASKIATLASRLSAVQCAGLRVKDLEVQPTDKADGEV</sequence>
<dbReference type="AlphaFoldDB" id="A0A9P1D661"/>
<dbReference type="EMBL" id="CAMXCT010003313">
    <property type="protein sequence ID" value="CAI4003690.1"/>
    <property type="molecule type" value="Genomic_DNA"/>
</dbReference>
<evidence type="ECO:0000313" key="3">
    <source>
        <dbReference type="Proteomes" id="UP001152797"/>
    </source>
</evidence>
<dbReference type="Proteomes" id="UP001152797">
    <property type="component" value="Unassembled WGS sequence"/>
</dbReference>
<comment type="caution">
    <text evidence="1">The sequence shown here is derived from an EMBL/GenBank/DDBJ whole genome shotgun (WGS) entry which is preliminary data.</text>
</comment>
<proteinExistence type="predicted"/>
<protein>
    <submittedName>
        <fullName evidence="1">Uncharacterized protein</fullName>
    </submittedName>
</protein>
<name>A0A9P1D661_9DINO</name>
<accession>A0A9P1D661</accession>